<dbReference type="PROSITE" id="PS00108">
    <property type="entry name" value="PROTEIN_KINASE_ST"/>
    <property type="match status" value="1"/>
</dbReference>
<evidence type="ECO:0000256" key="1">
    <source>
        <dbReference type="ARBA" id="ARBA00012513"/>
    </source>
</evidence>
<feature type="compositionally biased region" description="Low complexity" evidence="11">
    <location>
        <begin position="122"/>
        <end position="142"/>
    </location>
</feature>
<keyword evidence="6" id="KW-0418">Kinase</keyword>
<dbReference type="InterPro" id="IPR011009">
    <property type="entry name" value="Kinase-like_dom_sf"/>
</dbReference>
<dbReference type="InterPro" id="IPR008271">
    <property type="entry name" value="Ser/Thr_kinase_AS"/>
</dbReference>
<dbReference type="FunFam" id="1.10.510.10:FF:000319">
    <property type="entry name" value="Non-specific serine/threonine protein kinase"/>
    <property type="match status" value="1"/>
</dbReference>
<keyword evidence="4" id="KW-0808">Transferase</keyword>
<dbReference type="AlphaFoldDB" id="A0A2X0M7I1"/>
<dbReference type="Pfam" id="PF00069">
    <property type="entry name" value="Pkinase"/>
    <property type="match status" value="1"/>
</dbReference>
<organism evidence="14 15">
    <name type="scientific">Microbotryum silenes-dioicae</name>
    <dbReference type="NCBI Taxonomy" id="796604"/>
    <lineage>
        <taxon>Eukaryota</taxon>
        <taxon>Fungi</taxon>
        <taxon>Dikarya</taxon>
        <taxon>Basidiomycota</taxon>
        <taxon>Pucciniomycotina</taxon>
        <taxon>Microbotryomycetes</taxon>
        <taxon>Microbotryales</taxon>
        <taxon>Microbotryaceae</taxon>
        <taxon>Microbotryum</taxon>
    </lineage>
</organism>
<dbReference type="GO" id="GO:0005816">
    <property type="term" value="C:spindle pole body"/>
    <property type="evidence" value="ECO:0007669"/>
    <property type="project" value="TreeGrafter"/>
</dbReference>
<dbReference type="Proteomes" id="UP000249464">
    <property type="component" value="Unassembled WGS sequence"/>
</dbReference>
<dbReference type="STRING" id="796604.A0A2X0M7I1"/>
<feature type="compositionally biased region" description="Low complexity" evidence="11">
    <location>
        <begin position="37"/>
        <end position="48"/>
    </location>
</feature>
<evidence type="ECO:0000256" key="5">
    <source>
        <dbReference type="ARBA" id="ARBA00022741"/>
    </source>
</evidence>
<evidence type="ECO:0000256" key="8">
    <source>
        <dbReference type="ARBA" id="ARBA00047899"/>
    </source>
</evidence>
<dbReference type="EMBL" id="FQNC01000045">
    <property type="protein sequence ID" value="SGY61702.1"/>
    <property type="molecule type" value="Genomic_DNA"/>
</dbReference>
<keyword evidence="3" id="KW-0597">Phosphoprotein</keyword>
<dbReference type="FunFam" id="1.10.510.10:FF:000141">
    <property type="entry name" value="Non-specific serine/threonine protein kinase"/>
    <property type="match status" value="1"/>
</dbReference>
<dbReference type="InterPro" id="IPR017441">
    <property type="entry name" value="Protein_kinase_ATP_BS"/>
</dbReference>
<dbReference type="GO" id="GO:0004674">
    <property type="term" value="F:protein serine/threonine kinase activity"/>
    <property type="evidence" value="ECO:0007669"/>
    <property type="project" value="UniProtKB-KW"/>
</dbReference>
<name>A0A2X0M7I1_9BASI</name>
<dbReference type="FunFam" id="3.30.200.20:FF:000109">
    <property type="entry name" value="Non-specific serine/threonine protein kinase"/>
    <property type="match status" value="1"/>
</dbReference>
<evidence type="ECO:0000313" key="14">
    <source>
        <dbReference type="EMBL" id="SGY61702.1"/>
    </source>
</evidence>
<feature type="domain" description="Protein kinase" evidence="12">
    <location>
        <begin position="301"/>
        <end position="601"/>
    </location>
</feature>
<comment type="catalytic activity">
    <reaction evidence="9">
        <text>L-seryl-[protein] + ATP = O-phospho-L-seryl-[protein] + ADP + H(+)</text>
        <dbReference type="Rhea" id="RHEA:17989"/>
        <dbReference type="Rhea" id="RHEA-COMP:9863"/>
        <dbReference type="Rhea" id="RHEA-COMP:11604"/>
        <dbReference type="ChEBI" id="CHEBI:15378"/>
        <dbReference type="ChEBI" id="CHEBI:29999"/>
        <dbReference type="ChEBI" id="CHEBI:30616"/>
        <dbReference type="ChEBI" id="CHEBI:83421"/>
        <dbReference type="ChEBI" id="CHEBI:456216"/>
        <dbReference type="EC" id="2.7.11.1"/>
    </reaction>
</comment>
<dbReference type="InterPro" id="IPR050236">
    <property type="entry name" value="Ser_Thr_kinase_AGC"/>
</dbReference>
<protein>
    <recommendedName>
        <fullName evidence="1">non-specific serine/threonine protein kinase</fullName>
        <ecNumber evidence="1">2.7.11.1</ecNumber>
    </recommendedName>
</protein>
<proteinExistence type="predicted"/>
<evidence type="ECO:0000256" key="3">
    <source>
        <dbReference type="ARBA" id="ARBA00022553"/>
    </source>
</evidence>
<dbReference type="SMART" id="SM00133">
    <property type="entry name" value="S_TK_X"/>
    <property type="match status" value="1"/>
</dbReference>
<dbReference type="PROSITE" id="PS00107">
    <property type="entry name" value="PROTEIN_KINASE_ATP"/>
    <property type="match status" value="1"/>
</dbReference>
<keyword evidence="2" id="KW-0723">Serine/threonine-protein kinase</keyword>
<evidence type="ECO:0000256" key="7">
    <source>
        <dbReference type="ARBA" id="ARBA00022840"/>
    </source>
</evidence>
<reference evidence="14 15" key="1">
    <citation type="submission" date="2016-11" db="EMBL/GenBank/DDBJ databases">
        <authorList>
            <person name="Jaros S."/>
            <person name="Januszkiewicz K."/>
            <person name="Wedrychowicz H."/>
        </authorList>
    </citation>
    <scope>NUCLEOTIDE SEQUENCE [LARGE SCALE GENOMIC DNA]</scope>
</reference>
<comment type="catalytic activity">
    <reaction evidence="8">
        <text>L-threonyl-[protein] + ATP = O-phospho-L-threonyl-[protein] + ADP + H(+)</text>
        <dbReference type="Rhea" id="RHEA:46608"/>
        <dbReference type="Rhea" id="RHEA-COMP:11060"/>
        <dbReference type="Rhea" id="RHEA-COMP:11605"/>
        <dbReference type="ChEBI" id="CHEBI:15378"/>
        <dbReference type="ChEBI" id="CHEBI:30013"/>
        <dbReference type="ChEBI" id="CHEBI:30616"/>
        <dbReference type="ChEBI" id="CHEBI:61977"/>
        <dbReference type="ChEBI" id="CHEBI:456216"/>
        <dbReference type="EC" id="2.7.11.1"/>
    </reaction>
</comment>
<evidence type="ECO:0000256" key="9">
    <source>
        <dbReference type="ARBA" id="ARBA00048679"/>
    </source>
</evidence>
<dbReference type="SUPFAM" id="SSF56112">
    <property type="entry name" value="Protein kinase-like (PK-like)"/>
    <property type="match status" value="1"/>
</dbReference>
<dbReference type="CDD" id="cd21776">
    <property type="entry name" value="MobB_Sid2p-like"/>
    <property type="match status" value="1"/>
</dbReference>
<dbReference type="SMART" id="SM00220">
    <property type="entry name" value="S_TKc"/>
    <property type="match status" value="1"/>
</dbReference>
<accession>A0A2X0M7I1</accession>
<dbReference type="CDD" id="cd05600">
    <property type="entry name" value="STKc_Sid2p_like"/>
    <property type="match status" value="1"/>
</dbReference>
<sequence length="698" mass="79085">MSHFGSQQRVLTPNGTHLVEHKPTSSAAQHRSPVKPTAHSTSSSATSSPRLKENSHRHSIAAPTKLNISTTMMNTVTHNIAMANVIVQPQIYRHPNSPTPSYISSQLSVSTSPTKGLEAKSSHSSASSSSGGALSPLPSPGLYTRSPVLGSTPGFENPNRYHRPAGAGHSTEPTMTQLLHEQPTGMAHYPSRAYDRDSTMASATGVVSWRKGQGFKEWEKARLQSTEVKRKADVAQLFFYDHYFDLLTYLHARKQRLAAFRDSVAQRQLSPAQEQAEWTSYSGRERVLLRKRRTKLKLDQFHIVTQVGQGGYGEVYLARHKETNQVVALKKMRKKTLLKMDEIRHVLTERDILASTNSPWLVRLLYAFQDPTFVYLAMDFIAGGDFRTLLNNSGVLKEEHARFYIAEMFCAVDQLHRLGYIHRDLKPENFLIDPSGHIKLTDFGLAAGALNPGKIENMKHKLDEVKDTELIYRTTFEMKSIYKSIRMAEPRYADSVVGSPDYMAIETLRGHSYSFSVDYWSLGCILFEFLAGFPPFSGATAEETWANLKNWSRCLRRPHYDRPEDRIFNLSDVGWSAITALIAHKDRRLSTLDEVQRHPFFHGLEWGRLRDKKAPFVPALDSEVDAGYFDDFSNEADMAKYADVREKQRNVDRVREKEEKFGRGVFVGFTFKAKRDEVVDLVTHAHIDDDDETLQTLF</sequence>
<evidence type="ECO:0000256" key="11">
    <source>
        <dbReference type="SAM" id="MobiDB-lite"/>
    </source>
</evidence>
<dbReference type="GO" id="GO:0005524">
    <property type="term" value="F:ATP binding"/>
    <property type="evidence" value="ECO:0007669"/>
    <property type="project" value="UniProtKB-UniRule"/>
</dbReference>
<keyword evidence="7 10" id="KW-0067">ATP-binding</keyword>
<dbReference type="Gene3D" id="1.10.510.10">
    <property type="entry name" value="Transferase(Phosphotransferase) domain 1"/>
    <property type="match status" value="1"/>
</dbReference>
<dbReference type="PROSITE" id="PS50011">
    <property type="entry name" value="PROTEIN_KINASE_DOM"/>
    <property type="match status" value="1"/>
</dbReference>
<evidence type="ECO:0000259" key="12">
    <source>
        <dbReference type="PROSITE" id="PS50011"/>
    </source>
</evidence>
<feature type="compositionally biased region" description="Polar residues" evidence="11">
    <location>
        <begin position="99"/>
        <end position="114"/>
    </location>
</feature>
<feature type="domain" description="AGC-kinase C-terminal" evidence="13">
    <location>
        <begin position="602"/>
        <end position="681"/>
    </location>
</feature>
<dbReference type="EC" id="2.7.11.1" evidence="1"/>
<feature type="binding site" evidence="10">
    <location>
        <position position="330"/>
    </location>
    <ligand>
        <name>ATP</name>
        <dbReference type="ChEBI" id="CHEBI:30616"/>
    </ligand>
</feature>
<keyword evidence="15" id="KW-1185">Reference proteome</keyword>
<dbReference type="PANTHER" id="PTHR24356">
    <property type="entry name" value="SERINE/THREONINE-PROTEIN KINASE"/>
    <property type="match status" value="1"/>
</dbReference>
<feature type="region of interest" description="Disordered" evidence="11">
    <location>
        <begin position="97"/>
        <end position="172"/>
    </location>
</feature>
<evidence type="ECO:0000256" key="10">
    <source>
        <dbReference type="PROSITE-ProRule" id="PRU10141"/>
    </source>
</evidence>
<dbReference type="Gene3D" id="3.30.200.20">
    <property type="entry name" value="Phosphorylase Kinase, domain 1"/>
    <property type="match status" value="1"/>
</dbReference>
<evidence type="ECO:0000313" key="15">
    <source>
        <dbReference type="Proteomes" id="UP000249464"/>
    </source>
</evidence>
<dbReference type="InterPro" id="IPR000961">
    <property type="entry name" value="AGC-kinase_C"/>
</dbReference>
<feature type="region of interest" description="Disordered" evidence="11">
    <location>
        <begin position="1"/>
        <end position="66"/>
    </location>
</feature>
<evidence type="ECO:0000256" key="4">
    <source>
        <dbReference type="ARBA" id="ARBA00022679"/>
    </source>
</evidence>
<evidence type="ECO:0000259" key="13">
    <source>
        <dbReference type="PROSITE" id="PS51285"/>
    </source>
</evidence>
<dbReference type="PROSITE" id="PS51285">
    <property type="entry name" value="AGC_KINASE_CTER"/>
    <property type="match status" value="1"/>
</dbReference>
<dbReference type="InterPro" id="IPR000719">
    <property type="entry name" value="Prot_kinase_dom"/>
</dbReference>
<gene>
    <name evidence="14" type="primary">BQ5605_C007g04590</name>
    <name evidence="14" type="ORF">BQ5605_C007G04590</name>
</gene>
<dbReference type="GO" id="GO:0035556">
    <property type="term" value="P:intracellular signal transduction"/>
    <property type="evidence" value="ECO:0007669"/>
    <property type="project" value="TreeGrafter"/>
</dbReference>
<dbReference type="Pfam" id="PF00433">
    <property type="entry name" value="Pkinase_C"/>
    <property type="match status" value="1"/>
</dbReference>
<evidence type="ECO:0000256" key="6">
    <source>
        <dbReference type="ARBA" id="ARBA00022777"/>
    </source>
</evidence>
<keyword evidence="5 10" id="KW-0547">Nucleotide-binding</keyword>
<feature type="compositionally biased region" description="Polar residues" evidence="11">
    <location>
        <begin position="1"/>
        <end position="15"/>
    </location>
</feature>
<evidence type="ECO:0000256" key="2">
    <source>
        <dbReference type="ARBA" id="ARBA00022527"/>
    </source>
</evidence>
<dbReference type="PANTHER" id="PTHR24356:SF417">
    <property type="entry name" value="CELL CYCLE PROTEIN KINASE DBF2-RELATED"/>
    <property type="match status" value="1"/>
</dbReference>
<dbReference type="InterPro" id="IPR017892">
    <property type="entry name" value="Pkinase_C"/>
</dbReference>